<reference evidence="1 2" key="1">
    <citation type="submission" date="2021-07" db="EMBL/GenBank/DDBJ databases">
        <authorList>
            <person name="Palmer J.M."/>
        </authorList>
    </citation>
    <scope>NUCLEOTIDE SEQUENCE [LARGE SCALE GENOMIC DNA]</scope>
    <source>
        <strain evidence="1 2">AT_MEX2019</strain>
        <tissue evidence="1">Muscle</tissue>
    </source>
</reference>
<gene>
    <name evidence="1" type="ORF">ATANTOWER_000474</name>
</gene>
<protein>
    <recommendedName>
        <fullName evidence="3">Transposase</fullName>
    </recommendedName>
</protein>
<name>A0ABU7BCC8_9TELE</name>
<dbReference type="Proteomes" id="UP001345963">
    <property type="component" value="Unassembled WGS sequence"/>
</dbReference>
<accession>A0ABU7BCC8</accession>
<dbReference type="EMBL" id="JAHUTI010049278">
    <property type="protein sequence ID" value="MED6247424.1"/>
    <property type="molecule type" value="Genomic_DNA"/>
</dbReference>
<evidence type="ECO:0000313" key="2">
    <source>
        <dbReference type="Proteomes" id="UP001345963"/>
    </source>
</evidence>
<evidence type="ECO:0008006" key="3">
    <source>
        <dbReference type="Google" id="ProtNLM"/>
    </source>
</evidence>
<evidence type="ECO:0000313" key="1">
    <source>
        <dbReference type="EMBL" id="MED6247424.1"/>
    </source>
</evidence>
<organism evidence="1 2">
    <name type="scientific">Ataeniobius toweri</name>
    <dbReference type="NCBI Taxonomy" id="208326"/>
    <lineage>
        <taxon>Eukaryota</taxon>
        <taxon>Metazoa</taxon>
        <taxon>Chordata</taxon>
        <taxon>Craniata</taxon>
        <taxon>Vertebrata</taxon>
        <taxon>Euteleostomi</taxon>
        <taxon>Actinopterygii</taxon>
        <taxon>Neopterygii</taxon>
        <taxon>Teleostei</taxon>
        <taxon>Neoteleostei</taxon>
        <taxon>Acanthomorphata</taxon>
        <taxon>Ovalentaria</taxon>
        <taxon>Atherinomorphae</taxon>
        <taxon>Cyprinodontiformes</taxon>
        <taxon>Goodeidae</taxon>
        <taxon>Ataeniobius</taxon>
    </lineage>
</organism>
<sequence length="109" mass="12340">MGRRHILVSLEELQEFTARVGESVGMTISRALHTFGLYGRLTKRNPSFIKKTIKSPVCSLLQAMTKGTQRFGRRCFGQMRQKSHFLANKYGENLKLLISLDTASHGEAR</sequence>
<keyword evidence="2" id="KW-1185">Reference proteome</keyword>
<proteinExistence type="predicted"/>
<comment type="caution">
    <text evidence="1">The sequence shown here is derived from an EMBL/GenBank/DDBJ whole genome shotgun (WGS) entry which is preliminary data.</text>
</comment>